<dbReference type="Gene3D" id="3.40.50.720">
    <property type="entry name" value="NAD(P)-binding Rossmann-like Domain"/>
    <property type="match status" value="1"/>
</dbReference>
<dbReference type="InterPro" id="IPR036291">
    <property type="entry name" value="NAD(P)-bd_dom_sf"/>
</dbReference>
<comment type="caution">
    <text evidence="4">The sequence shown here is derived from an EMBL/GenBank/DDBJ whole genome shotgun (WGS) entry which is preliminary data.</text>
</comment>
<evidence type="ECO:0000256" key="1">
    <source>
        <dbReference type="ARBA" id="ARBA00006484"/>
    </source>
</evidence>
<evidence type="ECO:0000313" key="5">
    <source>
        <dbReference type="Proteomes" id="UP001205601"/>
    </source>
</evidence>
<sequence>MDWVLITGASEGLGREFADIAAGAGLPVILSARQEAKLDTLAADLRSRHGVESVVIPADLAAAGEAERLWDRACEGRRIGILVNNAGLGSNGAFEAADFGREAASVAVNVTAATVLMKRAVQAMRATGGGRILNVGSTAGFMPGPEMAVYHATKAYLLSLSEAVAEELRGTDVSVTVLCPGATATNFARDAGMEAIPLFTLTRPASARGVAEAGWRAMQRGQRVRVTGLLNRGFALGPRFAPRWLVTRIARIVLARPRR</sequence>
<dbReference type="Pfam" id="PF00106">
    <property type="entry name" value="adh_short"/>
    <property type="match status" value="1"/>
</dbReference>
<proteinExistence type="inferred from homology"/>
<dbReference type="SUPFAM" id="SSF51735">
    <property type="entry name" value="NAD(P)-binding Rossmann-fold domains"/>
    <property type="match status" value="1"/>
</dbReference>
<dbReference type="Proteomes" id="UP001205601">
    <property type="component" value="Unassembled WGS sequence"/>
</dbReference>
<dbReference type="InterPro" id="IPR002347">
    <property type="entry name" value="SDR_fam"/>
</dbReference>
<accession>A0ABT2NKC4</accession>
<organism evidence="4 5">
    <name type="scientific">Albidovulum sediminis</name>
    <dbReference type="NCBI Taxonomy" id="3066345"/>
    <lineage>
        <taxon>Bacteria</taxon>
        <taxon>Pseudomonadati</taxon>
        <taxon>Pseudomonadota</taxon>
        <taxon>Alphaproteobacteria</taxon>
        <taxon>Rhodobacterales</taxon>
        <taxon>Paracoccaceae</taxon>
        <taxon>Albidovulum</taxon>
    </lineage>
</organism>
<evidence type="ECO:0000313" key="4">
    <source>
        <dbReference type="EMBL" id="MCT8329206.1"/>
    </source>
</evidence>
<evidence type="ECO:0000256" key="3">
    <source>
        <dbReference type="RuleBase" id="RU000363"/>
    </source>
</evidence>
<dbReference type="EMBL" id="JAOCQF010000001">
    <property type="protein sequence ID" value="MCT8329206.1"/>
    <property type="molecule type" value="Genomic_DNA"/>
</dbReference>
<protein>
    <submittedName>
        <fullName evidence="4">SDR family oxidoreductase</fullName>
    </submittedName>
</protein>
<dbReference type="PANTHER" id="PTHR44196:SF2">
    <property type="entry name" value="SHORT-CHAIN DEHYDROGENASE-RELATED"/>
    <property type="match status" value="1"/>
</dbReference>
<name>A0ABT2NKC4_9RHOB</name>
<dbReference type="PANTHER" id="PTHR44196">
    <property type="entry name" value="DEHYDROGENASE/REDUCTASE SDR FAMILY MEMBER 7B"/>
    <property type="match status" value="1"/>
</dbReference>
<gene>
    <name evidence="4" type="ORF">N5I32_06750</name>
</gene>
<evidence type="ECO:0000256" key="2">
    <source>
        <dbReference type="ARBA" id="ARBA00023002"/>
    </source>
</evidence>
<dbReference type="PRINTS" id="PR00080">
    <property type="entry name" value="SDRFAMILY"/>
</dbReference>
<reference evidence="5" key="1">
    <citation type="submission" date="2023-07" db="EMBL/GenBank/DDBJ databases">
        <title>Defluviimonas sediminis sp. nov., isolated from mangrove sediment.</title>
        <authorList>
            <person name="Liu L."/>
            <person name="Li J."/>
            <person name="Huang Y."/>
            <person name="Pan J."/>
            <person name="Li M."/>
        </authorList>
    </citation>
    <scope>NUCLEOTIDE SEQUENCE [LARGE SCALE GENOMIC DNA]</scope>
    <source>
        <strain evidence="5">FT324</strain>
    </source>
</reference>
<dbReference type="PIRSF" id="PIRSF000126">
    <property type="entry name" value="11-beta-HSD1"/>
    <property type="match status" value="1"/>
</dbReference>
<keyword evidence="2" id="KW-0560">Oxidoreductase</keyword>
<dbReference type="RefSeq" id="WP_261494623.1">
    <property type="nucleotide sequence ID" value="NZ_JAOCQF010000001.1"/>
</dbReference>
<comment type="similarity">
    <text evidence="1 3">Belongs to the short-chain dehydrogenases/reductases (SDR) family.</text>
</comment>
<keyword evidence="5" id="KW-1185">Reference proteome</keyword>
<dbReference type="PRINTS" id="PR00081">
    <property type="entry name" value="GDHRDH"/>
</dbReference>